<protein>
    <submittedName>
        <fullName evidence="2">Uncharacterized protein</fullName>
    </submittedName>
</protein>
<evidence type="ECO:0000313" key="3">
    <source>
        <dbReference type="Proteomes" id="UP000680815"/>
    </source>
</evidence>
<evidence type="ECO:0000256" key="1">
    <source>
        <dbReference type="SAM" id="MobiDB-lite"/>
    </source>
</evidence>
<feature type="region of interest" description="Disordered" evidence="1">
    <location>
        <begin position="220"/>
        <end position="247"/>
    </location>
</feature>
<evidence type="ECO:0000313" key="2">
    <source>
        <dbReference type="EMBL" id="MBP0465873.1"/>
    </source>
</evidence>
<dbReference type="InterPro" id="IPR038713">
    <property type="entry name" value="Terminase_Gp1_N_sf"/>
</dbReference>
<sequence>MPALPDTRLEAFAQHIAANPKATAKEAARSAGVSAASARVRGPEYLRMPEVIARIGEIRGVPPAEIVRPSHSLTRLLPDGPKAASEPSASVPLPPQVSFEPQEPPAGFGTWEQERLRAWATNQLGGIALETRRGSPQVAVRAIDGIGRIQGLNSTTHHVQRDYLSGVPLDVLMAWRGLLEKAAARTGPLLDLTAKEAGLIGLEVTQDMIDERGLIVASLEATEENDTAEGHPSEAAGDREPAIDPLS</sequence>
<keyword evidence="3" id="KW-1185">Reference proteome</keyword>
<dbReference type="RefSeq" id="WP_209353258.1">
    <property type="nucleotide sequence ID" value="NZ_JAGIYZ010000019.1"/>
</dbReference>
<gene>
    <name evidence="2" type="ORF">J5Y09_18245</name>
</gene>
<accession>A0ABS4AWY5</accession>
<dbReference type="Gene3D" id="1.10.10.1400">
    <property type="entry name" value="Terminase, small subunit, N-terminal DNA-binding domain, HTH motif"/>
    <property type="match status" value="1"/>
</dbReference>
<name>A0ABS4AWY5_9PROT</name>
<reference evidence="2 3" key="1">
    <citation type="submission" date="2021-03" db="EMBL/GenBank/DDBJ databases">
        <authorList>
            <person name="So Y."/>
        </authorList>
    </citation>
    <scope>NUCLEOTIDE SEQUENCE [LARGE SCALE GENOMIC DNA]</scope>
    <source>
        <strain evidence="2 3">PWR1</strain>
    </source>
</reference>
<dbReference type="EMBL" id="JAGIYZ010000019">
    <property type="protein sequence ID" value="MBP0465873.1"/>
    <property type="molecule type" value="Genomic_DNA"/>
</dbReference>
<feature type="region of interest" description="Disordered" evidence="1">
    <location>
        <begin position="74"/>
        <end position="104"/>
    </location>
</feature>
<feature type="compositionally biased region" description="Basic and acidic residues" evidence="1">
    <location>
        <begin position="228"/>
        <end position="247"/>
    </location>
</feature>
<proteinExistence type="predicted"/>
<dbReference type="Proteomes" id="UP000680815">
    <property type="component" value="Unassembled WGS sequence"/>
</dbReference>
<organism evidence="2 3">
    <name type="scientific">Roseomonas nitratireducens</name>
    <dbReference type="NCBI Taxonomy" id="2820810"/>
    <lineage>
        <taxon>Bacteria</taxon>
        <taxon>Pseudomonadati</taxon>
        <taxon>Pseudomonadota</taxon>
        <taxon>Alphaproteobacteria</taxon>
        <taxon>Acetobacterales</taxon>
        <taxon>Roseomonadaceae</taxon>
        <taxon>Roseomonas</taxon>
    </lineage>
</organism>
<comment type="caution">
    <text evidence="2">The sequence shown here is derived from an EMBL/GenBank/DDBJ whole genome shotgun (WGS) entry which is preliminary data.</text>
</comment>